<name>A0A382HEN7_9ZZZZ</name>
<evidence type="ECO:0000313" key="3">
    <source>
        <dbReference type="EMBL" id="SVB85804.1"/>
    </source>
</evidence>
<evidence type="ECO:0008006" key="4">
    <source>
        <dbReference type="Google" id="ProtNLM"/>
    </source>
</evidence>
<dbReference type="EMBL" id="UINC01060855">
    <property type="protein sequence ID" value="SVB85804.1"/>
    <property type="molecule type" value="Genomic_DNA"/>
</dbReference>
<dbReference type="NCBIfam" id="TIGR00594">
    <property type="entry name" value="polc"/>
    <property type="match status" value="1"/>
</dbReference>
<dbReference type="PANTHER" id="PTHR32294">
    <property type="entry name" value="DNA POLYMERASE III SUBUNIT ALPHA"/>
    <property type="match status" value="1"/>
</dbReference>
<dbReference type="GO" id="GO:0008408">
    <property type="term" value="F:3'-5' exonuclease activity"/>
    <property type="evidence" value="ECO:0007669"/>
    <property type="project" value="InterPro"/>
</dbReference>
<dbReference type="InterPro" id="IPR040982">
    <property type="entry name" value="DNA_pol3_finger"/>
</dbReference>
<accession>A0A382HEN7</accession>
<dbReference type="GO" id="GO:0006260">
    <property type="term" value="P:DNA replication"/>
    <property type="evidence" value="ECO:0007669"/>
    <property type="project" value="InterPro"/>
</dbReference>
<evidence type="ECO:0000259" key="2">
    <source>
        <dbReference type="Pfam" id="PF17657"/>
    </source>
</evidence>
<dbReference type="InterPro" id="IPR004805">
    <property type="entry name" value="DnaE2/DnaE/PolC"/>
</dbReference>
<feature type="domain" description="DNA polymerase helix-hairpin-helix motif" evidence="1">
    <location>
        <begin position="261"/>
        <end position="350"/>
    </location>
</feature>
<dbReference type="Pfam" id="PF17657">
    <property type="entry name" value="DNA_pol3_finger"/>
    <property type="match status" value="1"/>
</dbReference>
<dbReference type="Gene3D" id="1.10.150.870">
    <property type="match status" value="1"/>
</dbReference>
<sequence>LDKDDVETLGLVKFDFLGLKTLTVIDKATDAINKQRALDNEDSINITDLSFDDQRTFELLRACQTTGVFQLESRGMRDLSKRLQPDKFDDLVAIVALFRPGPMHMADQFINRKQGRESIDYLHPSLETILKPTYGVILYQEQVMQIAQILADYSLGSADLLRRAMGKKKPEEMANQRSVFVAGAKKKGIAEDRANFIFSLMEEFAGYGFNKSHSVAYAVLAYQTAWLKAHYPEAFMAAVMTADLDNTDRLLVLQDDCSDLGISIFPPDINLSRFEFTVGGKGQINYGLGAIKGVGRGVAEAIVEERDKNGDFNDLLDLCHRISQQKLSRRVLEALVRAGALDRLDLNRAASMAAIPKALGFAGHLAHASAAGQTTLFGEQEGDLVMERILTPVTKWTEQERLLAERESLGLYLTGHPFDEYRKHCEYFTSGSIKKVLDSLSDSRASQGRRQATLAGLVMDFRRRGNRVTL</sequence>
<dbReference type="Pfam" id="PF14579">
    <property type="entry name" value="HHH_6"/>
    <property type="match status" value="1"/>
</dbReference>
<feature type="non-terminal residue" evidence="3">
    <location>
        <position position="470"/>
    </location>
</feature>
<reference evidence="3" key="1">
    <citation type="submission" date="2018-05" db="EMBL/GenBank/DDBJ databases">
        <authorList>
            <person name="Lanie J.A."/>
            <person name="Ng W.-L."/>
            <person name="Kazmierczak K.M."/>
            <person name="Andrzejewski T.M."/>
            <person name="Davidsen T.M."/>
            <person name="Wayne K.J."/>
            <person name="Tettelin H."/>
            <person name="Glass J.I."/>
            <person name="Rusch D."/>
            <person name="Podicherti R."/>
            <person name="Tsui H.-C.T."/>
            <person name="Winkler M.E."/>
        </authorList>
    </citation>
    <scope>NUCLEOTIDE SEQUENCE</scope>
</reference>
<protein>
    <recommendedName>
        <fullName evidence="4">DNA polymerase III alpha subunit finger domain-containing protein</fullName>
    </recommendedName>
</protein>
<organism evidence="3">
    <name type="scientific">marine metagenome</name>
    <dbReference type="NCBI Taxonomy" id="408172"/>
    <lineage>
        <taxon>unclassified sequences</taxon>
        <taxon>metagenomes</taxon>
        <taxon>ecological metagenomes</taxon>
    </lineage>
</organism>
<dbReference type="AlphaFoldDB" id="A0A382HEN7"/>
<feature type="non-terminal residue" evidence="3">
    <location>
        <position position="1"/>
    </location>
</feature>
<proteinExistence type="predicted"/>
<evidence type="ECO:0000259" key="1">
    <source>
        <dbReference type="Pfam" id="PF14579"/>
    </source>
</evidence>
<dbReference type="PANTHER" id="PTHR32294:SF0">
    <property type="entry name" value="DNA POLYMERASE III SUBUNIT ALPHA"/>
    <property type="match status" value="1"/>
</dbReference>
<feature type="domain" description="DNA polymerase III alpha subunit finger" evidence="2">
    <location>
        <begin position="21"/>
        <end position="188"/>
    </location>
</feature>
<gene>
    <name evidence="3" type="ORF">METZ01_LOCUS238658</name>
</gene>
<dbReference type="InterPro" id="IPR029460">
    <property type="entry name" value="DNAPol_HHH"/>
</dbReference>